<dbReference type="Gene3D" id="3.80.10.10">
    <property type="entry name" value="Ribonuclease Inhibitor"/>
    <property type="match status" value="3"/>
</dbReference>
<keyword evidence="1" id="KW-0433">Leucine-rich repeat</keyword>
<name>A0ABQ5JW29_9EUKA</name>
<dbReference type="SUPFAM" id="SSF52058">
    <property type="entry name" value="L domain-like"/>
    <property type="match status" value="2"/>
</dbReference>
<evidence type="ECO:0000256" key="1">
    <source>
        <dbReference type="ARBA" id="ARBA00022614"/>
    </source>
</evidence>
<gene>
    <name evidence="3" type="ORF">ADUPG1_010708</name>
</gene>
<comment type="caution">
    <text evidence="3">The sequence shown here is derived from an EMBL/GenBank/DDBJ whole genome shotgun (WGS) entry which is preliminary data.</text>
</comment>
<evidence type="ECO:0000313" key="4">
    <source>
        <dbReference type="Proteomes" id="UP001057375"/>
    </source>
</evidence>
<dbReference type="PANTHER" id="PTHR48051:SF1">
    <property type="entry name" value="RAS SUPPRESSOR PROTEIN 1"/>
    <property type="match status" value="1"/>
</dbReference>
<keyword evidence="4" id="KW-1185">Reference proteome</keyword>
<feature type="non-terminal residue" evidence="3">
    <location>
        <position position="798"/>
    </location>
</feature>
<dbReference type="InterPro" id="IPR032675">
    <property type="entry name" value="LRR_dom_sf"/>
</dbReference>
<evidence type="ECO:0000256" key="2">
    <source>
        <dbReference type="ARBA" id="ARBA00022737"/>
    </source>
</evidence>
<sequence length="798" mass="86865">SVASLKTLVSVDDGSGVYSPVLSCPSMDITDLTGIEHITEIISFDLSLNRLNPSTSPKCLDSLMYLSNLLSLDLGSNFYISTLPNLTGMSSLTALRMKITLLNLPSETSQDPYLPPSLEELQLYGCDQFDQGAFDAHIGNGLLPNLNYLNIFSADLSSIETLTQTQRDSITTLVISIPDSQNVVPTMHNLETLTIADTTITSIPDLSNSADKLTYLNISNTSVSSLVEAGTLSNLETIKFIDCHVSDLSPLYHLSSLTSVNGIGNKLCIGSAETIETIQEKFVSHDNLTLKLWTNLSDDQTCECSSDDIGYSEDPMAENKVCSETKPWSASWHFVCAGDSYTSYTSAEDFSCTQPDSSTNCSGGCEYGYECRYLGDEEISDVSYSTGECQQVIVDESLHACVADMFVDSDGNAEYEHRTNSTPSLFSVASLRTLVSVEIDIDSYIYSPQVVYTNSSQPISDLAGIEHLVGIKYFNFSSSLSSDITHLNLFSSLTNIVAMTLNNLPSINYLSDLSELIALEYLAINSTSIALPSTEYVLPISIKELYMFSTNTDTDGFDKNVGNGYLLNLEILRIGGMEQEQTITSISSLSHGQREKLNVLRVEELSIGDAFNDVIADMTSLESLFLIECDIITIPDLTKCSSTLKILNVMANPLLSSLTPIASAALTNLTTLNVSGCNISDPSPLYALSNNSWTISLDYNYICGDTDSTKSFIENKFTFANVNLDNQTCVCSDDEYGLNPLSDNLVCSETKPGSGSWYIVCASDSYMSYTYAGEFICTQPDSSTTNCSGGCEYGYECR</sequence>
<accession>A0ABQ5JW29</accession>
<dbReference type="EMBL" id="BQXS01011673">
    <property type="protein sequence ID" value="GKT15434.1"/>
    <property type="molecule type" value="Genomic_DNA"/>
</dbReference>
<dbReference type="Proteomes" id="UP001057375">
    <property type="component" value="Unassembled WGS sequence"/>
</dbReference>
<protein>
    <recommendedName>
        <fullName evidence="5">L domain-like protein</fullName>
    </recommendedName>
</protein>
<dbReference type="InterPro" id="IPR001611">
    <property type="entry name" value="Leu-rich_rpt"/>
</dbReference>
<dbReference type="PROSITE" id="PS51450">
    <property type="entry name" value="LRR"/>
    <property type="match status" value="1"/>
</dbReference>
<reference evidence="3" key="1">
    <citation type="submission" date="2022-03" db="EMBL/GenBank/DDBJ databases">
        <title>Draft genome sequence of Aduncisulcus paluster, a free-living microaerophilic Fornicata.</title>
        <authorList>
            <person name="Yuyama I."/>
            <person name="Kume K."/>
            <person name="Tamura T."/>
            <person name="Inagaki Y."/>
            <person name="Hashimoto T."/>
        </authorList>
    </citation>
    <scope>NUCLEOTIDE SEQUENCE</scope>
    <source>
        <strain evidence="3">NY0171</strain>
    </source>
</reference>
<feature type="non-terminal residue" evidence="3">
    <location>
        <position position="1"/>
    </location>
</feature>
<dbReference type="PANTHER" id="PTHR48051">
    <property type="match status" value="1"/>
</dbReference>
<keyword evidence="2" id="KW-0677">Repeat</keyword>
<dbReference type="InterPro" id="IPR050216">
    <property type="entry name" value="LRR_domain-containing"/>
</dbReference>
<proteinExistence type="predicted"/>
<evidence type="ECO:0008006" key="5">
    <source>
        <dbReference type="Google" id="ProtNLM"/>
    </source>
</evidence>
<evidence type="ECO:0000313" key="3">
    <source>
        <dbReference type="EMBL" id="GKT15434.1"/>
    </source>
</evidence>
<organism evidence="3 4">
    <name type="scientific">Aduncisulcus paluster</name>
    <dbReference type="NCBI Taxonomy" id="2918883"/>
    <lineage>
        <taxon>Eukaryota</taxon>
        <taxon>Metamonada</taxon>
        <taxon>Carpediemonas-like organisms</taxon>
        <taxon>Aduncisulcus</taxon>
    </lineage>
</organism>